<sequence length="261" mass="30578">MTAKTDKQKNLKKQHKANGTIAETTHTNKVAKPKIKPKKEIKPSFLKALYDHIDSCVHDPVYEYENKNDSTDDLIYKTGAYLINYSLVLVPMLYYIKHISTIPKTCNFNDVNTYCFNNNETFCKNGYESKYTLKSGYGLIKNEKECVKNFAYEKQKNTLFDLYNDKQNQLLFALRDISGYEKEGSLLNIDFSYLQNELIAFSNGSIKHYYPLKKINQRNLLNSNKIDRSKNKDSIFYQKKRDNNKNYNKKLFNINSIKDIL</sequence>
<evidence type="ECO:0000256" key="2">
    <source>
        <dbReference type="SAM" id="Phobius"/>
    </source>
</evidence>
<keyword evidence="4" id="KW-1185">Reference proteome</keyword>
<keyword evidence="2" id="KW-0472">Membrane</keyword>
<gene>
    <name evidence="3" type="ORF">HANVADRAFT_53085</name>
</gene>
<evidence type="ECO:0000256" key="1">
    <source>
        <dbReference type="SAM" id="MobiDB-lite"/>
    </source>
</evidence>
<dbReference type="AlphaFoldDB" id="A0A1B7TCM6"/>
<dbReference type="Proteomes" id="UP000092321">
    <property type="component" value="Unassembled WGS sequence"/>
</dbReference>
<organism evidence="3 4">
    <name type="scientific">Hanseniaspora valbyensis NRRL Y-1626</name>
    <dbReference type="NCBI Taxonomy" id="766949"/>
    <lineage>
        <taxon>Eukaryota</taxon>
        <taxon>Fungi</taxon>
        <taxon>Dikarya</taxon>
        <taxon>Ascomycota</taxon>
        <taxon>Saccharomycotina</taxon>
        <taxon>Saccharomycetes</taxon>
        <taxon>Saccharomycodales</taxon>
        <taxon>Saccharomycodaceae</taxon>
        <taxon>Hanseniaspora</taxon>
    </lineage>
</organism>
<feature type="region of interest" description="Disordered" evidence="1">
    <location>
        <begin position="1"/>
        <end position="33"/>
    </location>
</feature>
<proteinExistence type="predicted"/>
<evidence type="ECO:0000313" key="3">
    <source>
        <dbReference type="EMBL" id="OBA26477.1"/>
    </source>
</evidence>
<comment type="caution">
    <text evidence="3">The sequence shown here is derived from an EMBL/GenBank/DDBJ whole genome shotgun (WGS) entry which is preliminary data.</text>
</comment>
<protein>
    <submittedName>
        <fullName evidence="3">Uncharacterized protein</fullName>
    </submittedName>
</protein>
<evidence type="ECO:0000313" key="4">
    <source>
        <dbReference type="Proteomes" id="UP000092321"/>
    </source>
</evidence>
<keyword evidence="2" id="KW-0812">Transmembrane</keyword>
<accession>A0A1B7TCM6</accession>
<reference evidence="4" key="1">
    <citation type="journal article" date="2016" name="Proc. Natl. Acad. Sci. U.S.A.">
        <title>Comparative genomics of biotechnologically important yeasts.</title>
        <authorList>
            <person name="Riley R."/>
            <person name="Haridas S."/>
            <person name="Wolfe K.H."/>
            <person name="Lopes M.R."/>
            <person name="Hittinger C.T."/>
            <person name="Goeker M."/>
            <person name="Salamov A.A."/>
            <person name="Wisecaver J.H."/>
            <person name="Long T.M."/>
            <person name="Calvey C.H."/>
            <person name="Aerts A.L."/>
            <person name="Barry K.W."/>
            <person name="Choi C."/>
            <person name="Clum A."/>
            <person name="Coughlan A.Y."/>
            <person name="Deshpande S."/>
            <person name="Douglass A.P."/>
            <person name="Hanson S.J."/>
            <person name="Klenk H.-P."/>
            <person name="LaButti K.M."/>
            <person name="Lapidus A."/>
            <person name="Lindquist E.A."/>
            <person name="Lipzen A.M."/>
            <person name="Meier-Kolthoff J.P."/>
            <person name="Ohm R.A."/>
            <person name="Otillar R.P."/>
            <person name="Pangilinan J.L."/>
            <person name="Peng Y."/>
            <person name="Rokas A."/>
            <person name="Rosa C.A."/>
            <person name="Scheuner C."/>
            <person name="Sibirny A.A."/>
            <person name="Slot J.C."/>
            <person name="Stielow J.B."/>
            <person name="Sun H."/>
            <person name="Kurtzman C.P."/>
            <person name="Blackwell M."/>
            <person name="Grigoriev I.V."/>
            <person name="Jeffries T.W."/>
        </authorList>
    </citation>
    <scope>NUCLEOTIDE SEQUENCE [LARGE SCALE GENOMIC DNA]</scope>
    <source>
        <strain evidence="4">NRRL Y-1626</strain>
    </source>
</reference>
<name>A0A1B7TCM6_9ASCO</name>
<feature type="transmembrane region" description="Helical" evidence="2">
    <location>
        <begin position="74"/>
        <end position="96"/>
    </location>
</feature>
<dbReference type="EMBL" id="LXPE01000017">
    <property type="protein sequence ID" value="OBA26477.1"/>
    <property type="molecule type" value="Genomic_DNA"/>
</dbReference>
<keyword evidence="2" id="KW-1133">Transmembrane helix</keyword>